<protein>
    <submittedName>
        <fullName evidence="1">Uncharacterized protein</fullName>
    </submittedName>
</protein>
<evidence type="ECO:0000313" key="1">
    <source>
        <dbReference type="EnsemblPlants" id="OPUNC04G23640.1"/>
    </source>
</evidence>
<sequence>MHAYACRAPWGRRRVGSCCTAGSGRLRSQSMPQSPESLTACYYYYTLSESGGGEEDDTHTWGMNYSATPRNQIILNR</sequence>
<dbReference type="Proteomes" id="UP000026962">
    <property type="component" value="Chromosome 4"/>
</dbReference>
<organism evidence="1">
    <name type="scientific">Oryza punctata</name>
    <name type="common">Red rice</name>
    <dbReference type="NCBI Taxonomy" id="4537"/>
    <lineage>
        <taxon>Eukaryota</taxon>
        <taxon>Viridiplantae</taxon>
        <taxon>Streptophyta</taxon>
        <taxon>Embryophyta</taxon>
        <taxon>Tracheophyta</taxon>
        <taxon>Spermatophyta</taxon>
        <taxon>Magnoliopsida</taxon>
        <taxon>Liliopsida</taxon>
        <taxon>Poales</taxon>
        <taxon>Poaceae</taxon>
        <taxon>BOP clade</taxon>
        <taxon>Oryzoideae</taxon>
        <taxon>Oryzeae</taxon>
        <taxon>Oryzinae</taxon>
        <taxon>Oryza</taxon>
    </lineage>
</organism>
<dbReference type="HOGENOM" id="CLU_2642352_0_0_1"/>
<dbReference type="EnsemblPlants" id="OPUNC04G23640.1">
    <property type="protein sequence ID" value="OPUNC04G23640.1"/>
    <property type="gene ID" value="OPUNC04G23640"/>
</dbReference>
<dbReference type="AlphaFoldDB" id="A0A0E0KVJ2"/>
<keyword evidence="2" id="KW-1185">Reference proteome</keyword>
<reference evidence="1" key="1">
    <citation type="submission" date="2015-04" db="UniProtKB">
        <authorList>
            <consortium name="EnsemblPlants"/>
        </authorList>
    </citation>
    <scope>IDENTIFICATION</scope>
</reference>
<accession>A0A0E0KVJ2</accession>
<evidence type="ECO:0000313" key="2">
    <source>
        <dbReference type="Proteomes" id="UP000026962"/>
    </source>
</evidence>
<name>A0A0E0KVJ2_ORYPU</name>
<dbReference type="Gramene" id="OPUNC04G23640.1">
    <property type="protein sequence ID" value="OPUNC04G23640.1"/>
    <property type="gene ID" value="OPUNC04G23640"/>
</dbReference>
<proteinExistence type="predicted"/>
<reference evidence="1" key="2">
    <citation type="submission" date="2018-05" db="EMBL/GenBank/DDBJ databases">
        <title>OpunRS2 (Oryza punctata Reference Sequence Version 2).</title>
        <authorList>
            <person name="Zhang J."/>
            <person name="Kudrna D."/>
            <person name="Lee S."/>
            <person name="Talag J."/>
            <person name="Welchert J."/>
            <person name="Wing R.A."/>
        </authorList>
    </citation>
    <scope>NUCLEOTIDE SEQUENCE [LARGE SCALE GENOMIC DNA]</scope>
</reference>